<evidence type="ECO:0000313" key="3">
    <source>
        <dbReference type="Proteomes" id="UP000284706"/>
    </source>
</evidence>
<dbReference type="AlphaFoldDB" id="A0A409YEP4"/>
<name>A0A409YEP4_9AGAR</name>
<protein>
    <recommendedName>
        <fullName evidence="1">DUF6699 domain-containing protein</fullName>
    </recommendedName>
</protein>
<dbReference type="InParanoid" id="A0A409YEP4"/>
<dbReference type="EMBL" id="NHYE01000937">
    <property type="protein sequence ID" value="PPR01487.1"/>
    <property type="molecule type" value="Genomic_DNA"/>
</dbReference>
<organism evidence="2 3">
    <name type="scientific">Gymnopilus dilepis</name>
    <dbReference type="NCBI Taxonomy" id="231916"/>
    <lineage>
        <taxon>Eukaryota</taxon>
        <taxon>Fungi</taxon>
        <taxon>Dikarya</taxon>
        <taxon>Basidiomycota</taxon>
        <taxon>Agaricomycotina</taxon>
        <taxon>Agaricomycetes</taxon>
        <taxon>Agaricomycetidae</taxon>
        <taxon>Agaricales</taxon>
        <taxon>Agaricineae</taxon>
        <taxon>Hymenogastraceae</taxon>
        <taxon>Gymnopilus</taxon>
    </lineage>
</organism>
<dbReference type="Proteomes" id="UP000284706">
    <property type="component" value="Unassembled WGS sequence"/>
</dbReference>
<proteinExistence type="predicted"/>
<accession>A0A409YEP4</accession>
<reference evidence="2 3" key="1">
    <citation type="journal article" date="2018" name="Evol. Lett.">
        <title>Horizontal gene cluster transfer increased hallucinogenic mushroom diversity.</title>
        <authorList>
            <person name="Reynolds H.T."/>
            <person name="Vijayakumar V."/>
            <person name="Gluck-Thaler E."/>
            <person name="Korotkin H.B."/>
            <person name="Matheny P.B."/>
            <person name="Slot J.C."/>
        </authorList>
    </citation>
    <scope>NUCLEOTIDE SEQUENCE [LARGE SCALE GENOMIC DNA]</scope>
    <source>
        <strain evidence="2 3">SRW20</strain>
    </source>
</reference>
<gene>
    <name evidence="2" type="ORF">CVT26_015110</name>
</gene>
<keyword evidence="3" id="KW-1185">Reference proteome</keyword>
<evidence type="ECO:0000313" key="2">
    <source>
        <dbReference type="EMBL" id="PPR01487.1"/>
    </source>
</evidence>
<sequence length="280" mass="32053">MEPFIPPPILPSPKNVDAPPRLPDIIPGVITDRLSRGYAGHPDMLITMGPVGETVCIPNGGELLKHPDYYRHHPSYRDLPMFQRRSYRHAYPPVRMPALQLNGQLCYNMKEINAPYLVWDVIHPPQTARLRDRQDSRRWTMPDLNSVAINPSVRKVWVVSDHPVLSYWMSFWGPISIESDEMSVKDILEGIFSYLRTHLTDADLAHIRAIPGNRKALRFARAQRAKDSGEVDAVVLKQNYRRVDILGGHRQFQGMRIVVSPDNTWRLHLGLLPGPVPRIF</sequence>
<evidence type="ECO:0000259" key="1">
    <source>
        <dbReference type="Pfam" id="PF20415"/>
    </source>
</evidence>
<dbReference type="OrthoDB" id="3241567at2759"/>
<feature type="domain" description="DUF6699" evidence="1">
    <location>
        <begin position="117"/>
        <end position="258"/>
    </location>
</feature>
<comment type="caution">
    <text evidence="2">The sequence shown here is derived from an EMBL/GenBank/DDBJ whole genome shotgun (WGS) entry which is preliminary data.</text>
</comment>
<dbReference type="Pfam" id="PF20415">
    <property type="entry name" value="DUF6699"/>
    <property type="match status" value="1"/>
</dbReference>
<dbReference type="InterPro" id="IPR046522">
    <property type="entry name" value="DUF6699"/>
</dbReference>